<organism evidence="1 2">
    <name type="scientific">Pelotomaculum schinkii</name>
    <dbReference type="NCBI Taxonomy" id="78350"/>
    <lineage>
        <taxon>Bacteria</taxon>
        <taxon>Bacillati</taxon>
        <taxon>Bacillota</taxon>
        <taxon>Clostridia</taxon>
        <taxon>Eubacteriales</taxon>
        <taxon>Desulfotomaculaceae</taxon>
        <taxon>Pelotomaculum</taxon>
    </lineage>
</organism>
<keyword evidence="2" id="KW-1185">Reference proteome</keyword>
<dbReference type="RefSeq" id="WP_190259023.1">
    <property type="nucleotide sequence ID" value="NZ_QFGA01000003.1"/>
</dbReference>
<name>A0A4Y7R6W1_9FIRM</name>
<dbReference type="Proteomes" id="UP000298324">
    <property type="component" value="Unassembled WGS sequence"/>
</dbReference>
<accession>A0A4Y7R6W1</accession>
<reference evidence="1 2" key="1">
    <citation type="journal article" date="2018" name="Environ. Microbiol.">
        <title>Novel energy conservation strategies and behaviour of Pelotomaculum schinkii driving syntrophic propionate catabolism.</title>
        <authorList>
            <person name="Hidalgo-Ahumada C.A.P."/>
            <person name="Nobu M.K."/>
            <person name="Narihiro T."/>
            <person name="Tamaki H."/>
            <person name="Liu W.T."/>
            <person name="Kamagata Y."/>
            <person name="Stams A.J.M."/>
            <person name="Imachi H."/>
            <person name="Sousa D.Z."/>
        </authorList>
    </citation>
    <scope>NUCLEOTIDE SEQUENCE [LARGE SCALE GENOMIC DNA]</scope>
    <source>
        <strain evidence="1 2">HH</strain>
    </source>
</reference>
<evidence type="ECO:0000313" key="1">
    <source>
        <dbReference type="EMBL" id="TEB04688.1"/>
    </source>
</evidence>
<dbReference type="AlphaFoldDB" id="A0A4Y7R6W1"/>
<sequence length="281" mass="29984">MVATAVHANKSATYLYEKASSGATISDVLDYQQAGELAKNFVTQWATFTGDASDYARRLKVFNPSLFIPAPAGGVSRVLSASVVSVERNKAGRYLITVFLQTQRFGDLNNPDAVPEAYKNPAPQSQTGYMGVQPKQKGWEGSQMTVQVAEAQKDGKLYVLNAPVLVAAAAAPAVEIERDYSSQPSAPVVSALTGFLKVYFSSANPADLVNFVTPESGITPVGGWELKSLDSAFVDVAASPTRAMVNVTVARGDSTIQQQLYLSLKPQNGQVFVSKLSPEPN</sequence>
<comment type="caution">
    <text evidence="1">The sequence shown here is derived from an EMBL/GenBank/DDBJ whole genome shotgun (WGS) entry which is preliminary data.</text>
</comment>
<gene>
    <name evidence="1" type="ORF">Psch_03450</name>
</gene>
<evidence type="ECO:0000313" key="2">
    <source>
        <dbReference type="Proteomes" id="UP000298324"/>
    </source>
</evidence>
<dbReference type="Pfam" id="PF12642">
    <property type="entry name" value="TpcC"/>
    <property type="match status" value="1"/>
</dbReference>
<dbReference type="Gene3D" id="3.10.450.540">
    <property type="match status" value="1"/>
</dbReference>
<protein>
    <submittedName>
        <fullName evidence="1">Conjugative transposon protein TcpC</fullName>
    </submittedName>
</protein>
<proteinExistence type="predicted"/>
<dbReference type="EMBL" id="QFGA01000003">
    <property type="protein sequence ID" value="TEB04688.1"/>
    <property type="molecule type" value="Genomic_DNA"/>
</dbReference>
<dbReference type="InterPro" id="IPR024735">
    <property type="entry name" value="TcpC"/>
</dbReference>